<dbReference type="Gene3D" id="2.60.120.10">
    <property type="entry name" value="Jelly Rolls"/>
    <property type="match status" value="1"/>
</dbReference>
<evidence type="ECO:0000256" key="5">
    <source>
        <dbReference type="ARBA" id="ARBA00023235"/>
    </source>
</evidence>
<feature type="binding site" evidence="6">
    <location>
        <position position="201"/>
    </location>
    <ligand>
        <name>Zn(2+)</name>
        <dbReference type="ChEBI" id="CHEBI:29105"/>
    </ligand>
</feature>
<dbReference type="SUPFAM" id="SSF51182">
    <property type="entry name" value="RmlC-like cupins"/>
    <property type="match status" value="1"/>
</dbReference>
<evidence type="ECO:0000256" key="2">
    <source>
        <dbReference type="ARBA" id="ARBA00008086"/>
    </source>
</evidence>
<dbReference type="InterPro" id="IPR027449">
    <property type="entry name" value="KduI_N"/>
</dbReference>
<evidence type="ECO:0000256" key="4">
    <source>
        <dbReference type="ARBA" id="ARBA00022833"/>
    </source>
</evidence>
<dbReference type="EC" id="5.3.1.17" evidence="6"/>
<dbReference type="GO" id="GO:0042840">
    <property type="term" value="P:D-glucuronate catabolic process"/>
    <property type="evidence" value="ECO:0007669"/>
    <property type="project" value="TreeGrafter"/>
</dbReference>
<dbReference type="Gene3D" id="2.60.120.520">
    <property type="entry name" value="pectin degrading enzyme 5-keto 4- deoxyuronate isomerase, domain 1"/>
    <property type="match status" value="1"/>
</dbReference>
<dbReference type="HAMAP" id="MF_00687">
    <property type="entry name" value="KduI"/>
    <property type="match status" value="1"/>
</dbReference>
<evidence type="ECO:0000313" key="8">
    <source>
        <dbReference type="Proteomes" id="UP000514509"/>
    </source>
</evidence>
<evidence type="ECO:0000256" key="1">
    <source>
        <dbReference type="ARBA" id="ARBA00000552"/>
    </source>
</evidence>
<feature type="binding site" evidence="6">
    <location>
        <position position="194"/>
    </location>
    <ligand>
        <name>Zn(2+)</name>
        <dbReference type="ChEBI" id="CHEBI:29105"/>
    </ligand>
</feature>
<dbReference type="InterPro" id="IPR007045">
    <property type="entry name" value="KduI"/>
</dbReference>
<name>A0A7L7L2R3_9BACT</name>
<keyword evidence="3 6" id="KW-0479">Metal-binding</keyword>
<dbReference type="GO" id="GO:0008270">
    <property type="term" value="F:zinc ion binding"/>
    <property type="evidence" value="ECO:0007669"/>
    <property type="project" value="UniProtKB-UniRule"/>
</dbReference>
<dbReference type="InterPro" id="IPR021120">
    <property type="entry name" value="KduI/IolB_isomerase"/>
</dbReference>
<proteinExistence type="inferred from homology"/>
<keyword evidence="5 6" id="KW-0413">Isomerase</keyword>
<dbReference type="AlphaFoldDB" id="A0A7L7L2R3"/>
<organism evidence="7 8">
    <name type="scientific">Adhaeribacter radiodurans</name>
    <dbReference type="NCBI Taxonomy" id="2745197"/>
    <lineage>
        <taxon>Bacteria</taxon>
        <taxon>Pseudomonadati</taxon>
        <taxon>Bacteroidota</taxon>
        <taxon>Cytophagia</taxon>
        <taxon>Cytophagales</taxon>
        <taxon>Hymenobacteraceae</taxon>
        <taxon>Adhaeribacter</taxon>
    </lineage>
</organism>
<reference evidence="7 8" key="1">
    <citation type="submission" date="2020-06" db="EMBL/GenBank/DDBJ databases">
        <authorList>
            <person name="Hwang Y.J."/>
        </authorList>
    </citation>
    <scope>NUCLEOTIDE SEQUENCE [LARGE SCALE GENOMIC DNA]</scope>
    <source>
        <strain evidence="7 8">KUDC8001</strain>
    </source>
</reference>
<dbReference type="PIRSF" id="PIRSF006625">
    <property type="entry name" value="KduI"/>
    <property type="match status" value="1"/>
</dbReference>
<keyword evidence="4 6" id="KW-0862">Zinc</keyword>
<dbReference type="GO" id="GO:0019698">
    <property type="term" value="P:D-galacturonate catabolic process"/>
    <property type="evidence" value="ECO:0007669"/>
    <property type="project" value="TreeGrafter"/>
</dbReference>
<dbReference type="GO" id="GO:0045490">
    <property type="term" value="P:pectin catabolic process"/>
    <property type="evidence" value="ECO:0007669"/>
    <property type="project" value="UniProtKB-UniRule"/>
</dbReference>
<comment type="function">
    <text evidence="6">Catalyzes the isomerization of 5-dehydro-4-deoxy-D-glucuronate to 3-deoxy-D-glycero-2,5-hexodiulosonate.</text>
</comment>
<comment type="similarity">
    <text evidence="2 6">Belongs to the KduI family.</text>
</comment>
<comment type="pathway">
    <text evidence="6">Glycan metabolism; pectin degradation; 2-dehydro-3-deoxy-D-gluconate from pectin: step 4/5.</text>
</comment>
<evidence type="ECO:0000256" key="3">
    <source>
        <dbReference type="ARBA" id="ARBA00022723"/>
    </source>
</evidence>
<dbReference type="RefSeq" id="WP_182414287.1">
    <property type="nucleotide sequence ID" value="NZ_CP055153.1"/>
</dbReference>
<dbReference type="PANTHER" id="PTHR38461:SF1">
    <property type="entry name" value="4-DEOXY-L-THREO-5-HEXOSULOSE-URONATE KETOL-ISOMERASE"/>
    <property type="match status" value="1"/>
</dbReference>
<accession>A0A7L7L2R3</accession>
<protein>
    <recommendedName>
        <fullName evidence="6">4-deoxy-L-threo-5-hexosulose-uronate ketol-isomerase</fullName>
        <ecNumber evidence="6">5.3.1.17</ecNumber>
    </recommendedName>
    <alternativeName>
        <fullName evidence="6">5-keto-4-deoxyuronate isomerase</fullName>
    </alternativeName>
    <alternativeName>
        <fullName evidence="6">DKI isomerase</fullName>
    </alternativeName>
</protein>
<dbReference type="UniPathway" id="UPA00545">
    <property type="reaction ID" value="UER00826"/>
</dbReference>
<reference evidence="7 8" key="2">
    <citation type="submission" date="2020-08" db="EMBL/GenBank/DDBJ databases">
        <title>Adhaeribacter dokdonensis sp. nov., isolated from the rhizosphere of Elymus tsukushiensis, a plant native to the Dokdo Islands, Republic of Korea.</title>
        <authorList>
            <person name="Ghim S.Y."/>
        </authorList>
    </citation>
    <scope>NUCLEOTIDE SEQUENCE [LARGE SCALE GENOMIC DNA]</scope>
    <source>
        <strain evidence="7 8">KUDC8001</strain>
    </source>
</reference>
<dbReference type="CDD" id="cd20491">
    <property type="entry name" value="cupin_KduI_C"/>
    <property type="match status" value="1"/>
</dbReference>
<comment type="cofactor">
    <cofactor evidence="6">
        <name>Zn(2+)</name>
        <dbReference type="ChEBI" id="CHEBI:29105"/>
    </cofactor>
    <text evidence="6">Binds 1 zinc ion per subunit.</text>
</comment>
<keyword evidence="8" id="KW-1185">Reference proteome</keyword>
<dbReference type="CDD" id="cd20294">
    <property type="entry name" value="cupin_KduI_N"/>
    <property type="match status" value="1"/>
</dbReference>
<dbReference type="PANTHER" id="PTHR38461">
    <property type="entry name" value="4-DEOXY-L-THREO-5-HEXOSULOSE-URONATE KETOL-ISOMERASE"/>
    <property type="match status" value="1"/>
</dbReference>
<sequence length="276" mass="31437">MKQRYHNSPREVKQMTTDHLRENFLIPSLMQPDEIVVTYSHYDRVIIGGVVPVSKNIELPNYPELRANFFLERRELGIINVGGAGEIEVDGKTFSLEKQDCLYVGKGAHFVSFRSVNQDKPALFYLLSAPAHHEFPAALMKKEEAMPTKMGALETSNERTIYKYIHKDGLQSCQLVMGLTVLATGSVWNTMPAHTHDRRMEAYFYFDVPENQVVVHLMGEPQETRHLMVHNHQAILSPPWSIHAGCGTSNYAFIWGMAGENKDYSDMDPVKITELR</sequence>
<dbReference type="EMBL" id="CP055153">
    <property type="protein sequence ID" value="QMU27086.1"/>
    <property type="molecule type" value="Genomic_DNA"/>
</dbReference>
<dbReference type="KEGG" id="add:HUW48_03140"/>
<evidence type="ECO:0000313" key="7">
    <source>
        <dbReference type="EMBL" id="QMU27086.1"/>
    </source>
</evidence>
<feature type="binding site" evidence="6">
    <location>
        <position position="243"/>
    </location>
    <ligand>
        <name>Zn(2+)</name>
        <dbReference type="ChEBI" id="CHEBI:29105"/>
    </ligand>
</feature>
<comment type="catalytic activity">
    <reaction evidence="1 6">
        <text>5-dehydro-4-deoxy-D-glucuronate = 3-deoxy-D-glycero-2,5-hexodiulosonate</text>
        <dbReference type="Rhea" id="RHEA:23896"/>
        <dbReference type="ChEBI" id="CHEBI:17117"/>
        <dbReference type="ChEBI" id="CHEBI:29071"/>
        <dbReference type="EC" id="5.3.1.17"/>
    </reaction>
</comment>
<dbReference type="Proteomes" id="UP000514509">
    <property type="component" value="Chromosome"/>
</dbReference>
<dbReference type="GO" id="GO:0008697">
    <property type="term" value="F:4-deoxy-L-threo-5-hexosulose-uronate ketol-isomerase activity"/>
    <property type="evidence" value="ECO:0007669"/>
    <property type="project" value="UniProtKB-UniRule"/>
</dbReference>
<dbReference type="InterPro" id="IPR014710">
    <property type="entry name" value="RmlC-like_jellyroll"/>
</dbReference>
<feature type="binding site" evidence="6">
    <location>
        <position position="196"/>
    </location>
    <ligand>
        <name>Zn(2+)</name>
        <dbReference type="ChEBI" id="CHEBI:29105"/>
    </ligand>
</feature>
<dbReference type="Pfam" id="PF04962">
    <property type="entry name" value="KduI"/>
    <property type="match status" value="1"/>
</dbReference>
<dbReference type="NCBIfam" id="NF002091">
    <property type="entry name" value="PRK00924.1"/>
    <property type="match status" value="1"/>
</dbReference>
<evidence type="ECO:0000256" key="6">
    <source>
        <dbReference type="HAMAP-Rule" id="MF_00687"/>
    </source>
</evidence>
<gene>
    <name evidence="6 7" type="primary">kduI</name>
    <name evidence="7" type="ORF">HUW48_03140</name>
</gene>
<dbReference type="InterPro" id="IPR011051">
    <property type="entry name" value="RmlC_Cupin_sf"/>
</dbReference>